<dbReference type="EMBL" id="MGGB01000017">
    <property type="protein sequence ID" value="OGM19290.1"/>
    <property type="molecule type" value="Genomic_DNA"/>
</dbReference>
<evidence type="ECO:0000313" key="2">
    <source>
        <dbReference type="Proteomes" id="UP000178446"/>
    </source>
</evidence>
<comment type="caution">
    <text evidence="1">The sequence shown here is derived from an EMBL/GenBank/DDBJ whole genome shotgun (WGS) entry which is preliminary data.</text>
</comment>
<reference evidence="1 2" key="1">
    <citation type="journal article" date="2016" name="Nat. Commun.">
        <title>Thousands of microbial genomes shed light on interconnected biogeochemical processes in an aquifer system.</title>
        <authorList>
            <person name="Anantharaman K."/>
            <person name="Brown C.T."/>
            <person name="Hug L.A."/>
            <person name="Sharon I."/>
            <person name="Castelle C.J."/>
            <person name="Probst A.J."/>
            <person name="Thomas B.C."/>
            <person name="Singh A."/>
            <person name="Wilkins M.J."/>
            <person name="Karaoz U."/>
            <person name="Brodie E.L."/>
            <person name="Williams K.H."/>
            <person name="Hubbard S.S."/>
            <person name="Banfield J.F."/>
        </authorList>
    </citation>
    <scope>NUCLEOTIDE SEQUENCE [LARGE SCALE GENOMIC DNA]</scope>
</reference>
<protein>
    <submittedName>
        <fullName evidence="1">Uncharacterized protein</fullName>
    </submittedName>
</protein>
<accession>A0A1F7XWG0</accession>
<gene>
    <name evidence="1" type="ORF">A2685_00975</name>
</gene>
<dbReference type="AlphaFoldDB" id="A0A1F7XWG0"/>
<sequence>MKDNEMQLIPQEKLGKMSQRMVGVVKHILQGDTQFEKNDGTVIDLNGDLQGWVEKFLKTNSPQIEHVAGLNIIEWMSSKTLLPPDIRVDELKAFNARSSSGRGIKRRDASLFGDSIS</sequence>
<organism evidence="1 2">
    <name type="scientific">Candidatus Woesebacteria bacterium RIFCSPHIGHO2_01_FULL_37_10</name>
    <dbReference type="NCBI Taxonomy" id="1802489"/>
    <lineage>
        <taxon>Bacteria</taxon>
        <taxon>Candidatus Woeseibacteriota</taxon>
    </lineage>
</organism>
<dbReference type="Proteomes" id="UP000178446">
    <property type="component" value="Unassembled WGS sequence"/>
</dbReference>
<proteinExistence type="predicted"/>
<name>A0A1F7XWG0_9BACT</name>
<evidence type="ECO:0000313" key="1">
    <source>
        <dbReference type="EMBL" id="OGM19290.1"/>
    </source>
</evidence>